<proteinExistence type="predicted"/>
<dbReference type="InterPro" id="IPR036390">
    <property type="entry name" value="WH_DNA-bd_sf"/>
</dbReference>
<dbReference type="InterPro" id="IPR001077">
    <property type="entry name" value="COMT_C"/>
</dbReference>
<dbReference type="Pfam" id="PF00891">
    <property type="entry name" value="Methyltransf_2"/>
    <property type="match status" value="1"/>
</dbReference>
<comment type="caution">
    <text evidence="5">The sequence shown here is derived from an EMBL/GenBank/DDBJ whole genome shotgun (WGS) entry which is preliminary data.</text>
</comment>
<name>A0AAJ0FAW3_9PEZI</name>
<dbReference type="InterPro" id="IPR016461">
    <property type="entry name" value="COMT-like"/>
</dbReference>
<protein>
    <submittedName>
        <fullName evidence="5">O-methyltransferase-domain-containing protein</fullName>
    </submittedName>
</protein>
<dbReference type="InterPro" id="IPR036388">
    <property type="entry name" value="WH-like_DNA-bd_sf"/>
</dbReference>
<keyword evidence="1" id="KW-0489">Methyltransferase</keyword>
<evidence type="ECO:0000256" key="2">
    <source>
        <dbReference type="ARBA" id="ARBA00022679"/>
    </source>
</evidence>
<sequence length="445" mass="49540">MSDQETLESLAAKVGELTNAVASRMKSQGLLPLSFAASSSAEYPMATELAGPRFKLIEVLTDMLHLAKGGKDVILSDGLAGQHNLMVLDVLNQFDFWHAVPVDGSASYRDIAEFTKLPESLVRRILRFAMVNRLFAETAPGSGRVVHTSTTAFIVRNPKYMSWIGHNMEEVKPSTVTFPEALRRYNQGKDAASEKMRESAFGITFRDKVGDDGDFWSLLEKDGEGEQKGYRTRRFAEAMQIARTAASVNFELLIESGFDWASIGEGGTVVDVGGSSGHEAVSLARAFPQLKFIVQDLPSVRDAFNINVPSELATRIMFQEHNFFEPQTVVADVYFMKGILHDWPDEEASKILRTLVRAFRPETRLVLCEGLAPPFDTEEWASMPWVVRQGLSALDLQMLVTFNAKERTVEDWKGLLHRADSRLELSKVFTLPGSSWAVLEIVLRG</sequence>
<evidence type="ECO:0000313" key="5">
    <source>
        <dbReference type="EMBL" id="KAK1756733.1"/>
    </source>
</evidence>
<dbReference type="InterPro" id="IPR029063">
    <property type="entry name" value="SAM-dependent_MTases_sf"/>
</dbReference>
<dbReference type="AlphaFoldDB" id="A0AAJ0FAW3"/>
<evidence type="ECO:0000256" key="1">
    <source>
        <dbReference type="ARBA" id="ARBA00022603"/>
    </source>
</evidence>
<keyword evidence="2" id="KW-0808">Transferase</keyword>
<evidence type="ECO:0000259" key="4">
    <source>
        <dbReference type="Pfam" id="PF00891"/>
    </source>
</evidence>
<evidence type="ECO:0000313" key="6">
    <source>
        <dbReference type="Proteomes" id="UP001239445"/>
    </source>
</evidence>
<dbReference type="Gene3D" id="3.40.50.150">
    <property type="entry name" value="Vaccinia Virus protein VP39"/>
    <property type="match status" value="1"/>
</dbReference>
<dbReference type="SUPFAM" id="SSF46785">
    <property type="entry name" value="Winged helix' DNA-binding domain"/>
    <property type="match status" value="1"/>
</dbReference>
<dbReference type="SUPFAM" id="SSF53335">
    <property type="entry name" value="S-adenosyl-L-methionine-dependent methyltransferases"/>
    <property type="match status" value="1"/>
</dbReference>
<gene>
    <name evidence="5" type="ORF">QBC47DRAFT_319873</name>
</gene>
<dbReference type="PROSITE" id="PS51683">
    <property type="entry name" value="SAM_OMT_II"/>
    <property type="match status" value="1"/>
</dbReference>
<dbReference type="PANTHER" id="PTHR43712">
    <property type="entry name" value="PUTATIVE (AFU_ORTHOLOGUE AFUA_4G14580)-RELATED"/>
    <property type="match status" value="1"/>
</dbReference>
<dbReference type="PANTHER" id="PTHR43712:SF12">
    <property type="entry name" value="STERIGMATOCYSTIN 8-O-METHYLTRANSFERASE"/>
    <property type="match status" value="1"/>
</dbReference>
<keyword evidence="6" id="KW-1185">Reference proteome</keyword>
<keyword evidence="3" id="KW-0949">S-adenosyl-L-methionine</keyword>
<dbReference type="EMBL" id="MU839831">
    <property type="protein sequence ID" value="KAK1756733.1"/>
    <property type="molecule type" value="Genomic_DNA"/>
</dbReference>
<dbReference type="Gene3D" id="1.10.10.10">
    <property type="entry name" value="Winged helix-like DNA-binding domain superfamily/Winged helix DNA-binding domain"/>
    <property type="match status" value="1"/>
</dbReference>
<dbReference type="GO" id="GO:0008171">
    <property type="term" value="F:O-methyltransferase activity"/>
    <property type="evidence" value="ECO:0007669"/>
    <property type="project" value="InterPro"/>
</dbReference>
<organism evidence="5 6">
    <name type="scientific">Echria macrotheca</name>
    <dbReference type="NCBI Taxonomy" id="438768"/>
    <lineage>
        <taxon>Eukaryota</taxon>
        <taxon>Fungi</taxon>
        <taxon>Dikarya</taxon>
        <taxon>Ascomycota</taxon>
        <taxon>Pezizomycotina</taxon>
        <taxon>Sordariomycetes</taxon>
        <taxon>Sordariomycetidae</taxon>
        <taxon>Sordariales</taxon>
        <taxon>Schizotheciaceae</taxon>
        <taxon>Echria</taxon>
    </lineage>
</organism>
<accession>A0AAJ0FAW3</accession>
<reference evidence="5" key="1">
    <citation type="submission" date="2023-06" db="EMBL/GenBank/DDBJ databases">
        <title>Genome-scale phylogeny and comparative genomics of the fungal order Sordariales.</title>
        <authorList>
            <consortium name="Lawrence Berkeley National Laboratory"/>
            <person name="Hensen N."/>
            <person name="Bonometti L."/>
            <person name="Westerberg I."/>
            <person name="Brannstrom I.O."/>
            <person name="Guillou S."/>
            <person name="Cros-Aarteil S."/>
            <person name="Calhoun S."/>
            <person name="Haridas S."/>
            <person name="Kuo A."/>
            <person name="Mondo S."/>
            <person name="Pangilinan J."/>
            <person name="Riley R."/>
            <person name="Labutti K."/>
            <person name="Andreopoulos B."/>
            <person name="Lipzen A."/>
            <person name="Chen C."/>
            <person name="Yanf M."/>
            <person name="Daum C."/>
            <person name="Ng V."/>
            <person name="Clum A."/>
            <person name="Steindorff A."/>
            <person name="Ohm R."/>
            <person name="Martin F."/>
            <person name="Silar P."/>
            <person name="Natvig D."/>
            <person name="Lalanne C."/>
            <person name="Gautier V."/>
            <person name="Ament-Velasquez S.L."/>
            <person name="Kruys A."/>
            <person name="Hutchinson M.I."/>
            <person name="Powell A.J."/>
            <person name="Barry K."/>
            <person name="Miller A.N."/>
            <person name="Grigoriev I.V."/>
            <person name="Debuchy R."/>
            <person name="Gladieux P."/>
            <person name="Thoren M.H."/>
            <person name="Johannesson H."/>
        </authorList>
    </citation>
    <scope>NUCLEOTIDE SEQUENCE</scope>
    <source>
        <strain evidence="5">PSN4</strain>
    </source>
</reference>
<feature type="domain" description="O-methyltransferase C-terminal" evidence="4">
    <location>
        <begin position="267"/>
        <end position="419"/>
    </location>
</feature>
<evidence type="ECO:0000256" key="3">
    <source>
        <dbReference type="ARBA" id="ARBA00022691"/>
    </source>
</evidence>
<dbReference type="GO" id="GO:0032259">
    <property type="term" value="P:methylation"/>
    <property type="evidence" value="ECO:0007669"/>
    <property type="project" value="UniProtKB-KW"/>
</dbReference>
<dbReference type="Proteomes" id="UP001239445">
    <property type="component" value="Unassembled WGS sequence"/>
</dbReference>